<evidence type="ECO:0000313" key="2">
    <source>
        <dbReference type="EMBL" id="QSB05175.1"/>
    </source>
</evidence>
<accession>A0A895XPY6</accession>
<protein>
    <submittedName>
        <fullName evidence="2">Uncharacterized protein</fullName>
    </submittedName>
</protein>
<feature type="transmembrane region" description="Helical" evidence="1">
    <location>
        <begin position="39"/>
        <end position="56"/>
    </location>
</feature>
<gene>
    <name evidence="2" type="ORF">JQS30_15685</name>
</gene>
<keyword evidence="1" id="KW-1133">Transmembrane helix</keyword>
<dbReference type="EMBL" id="CP070496">
    <property type="protein sequence ID" value="QSB05175.1"/>
    <property type="molecule type" value="Genomic_DNA"/>
</dbReference>
<reference evidence="2" key="1">
    <citation type="submission" date="2021-02" db="EMBL/GenBank/DDBJ databases">
        <title>Natronoglycomyces albus gen. nov., sp. nov, a haloalkaliphilic actinobacterium from a soda solonchak soil.</title>
        <authorList>
            <person name="Sorokin D.Y."/>
            <person name="Khijniak T.V."/>
            <person name="Zakharycheva A.P."/>
            <person name="Boueva O.V."/>
            <person name="Ariskina E.V."/>
            <person name="Hahnke R.L."/>
            <person name="Bunk B."/>
            <person name="Sproer C."/>
            <person name="Schumann P."/>
            <person name="Evtushenko L.I."/>
            <person name="Kublanov I.V."/>
        </authorList>
    </citation>
    <scope>NUCLEOTIDE SEQUENCE</scope>
    <source>
        <strain evidence="2">DSM 106290</strain>
    </source>
</reference>
<name>A0A895XPY6_9ACTN</name>
<keyword evidence="3" id="KW-1185">Reference proteome</keyword>
<keyword evidence="1" id="KW-0472">Membrane</keyword>
<sequence length="109" mass="11785">MTWIDVDAEGLRDAANKLRQAETEIKALGNYAEEADPDLWMFGLAGVGFAGLYFAIAKGIVHPAFSDAEQAVEGICTRLEDCADEYEDCDEGIAQELDKIGQDIVDGAI</sequence>
<evidence type="ECO:0000313" key="3">
    <source>
        <dbReference type="Proteomes" id="UP000662939"/>
    </source>
</evidence>
<dbReference type="RefSeq" id="WP_213171177.1">
    <property type="nucleotide sequence ID" value="NZ_CP070496.1"/>
</dbReference>
<dbReference type="KEGG" id="nav:JQS30_15685"/>
<dbReference type="AlphaFoldDB" id="A0A895XPY6"/>
<proteinExistence type="predicted"/>
<keyword evidence="1" id="KW-0812">Transmembrane</keyword>
<evidence type="ECO:0000256" key="1">
    <source>
        <dbReference type="SAM" id="Phobius"/>
    </source>
</evidence>
<dbReference type="Gene3D" id="1.10.287.1060">
    <property type="entry name" value="ESAT-6-like"/>
    <property type="match status" value="1"/>
</dbReference>
<dbReference type="Proteomes" id="UP000662939">
    <property type="component" value="Chromosome"/>
</dbReference>
<organism evidence="2 3">
    <name type="scientific">Natronoglycomyces albus</name>
    <dbReference type="NCBI Taxonomy" id="2811108"/>
    <lineage>
        <taxon>Bacteria</taxon>
        <taxon>Bacillati</taxon>
        <taxon>Actinomycetota</taxon>
        <taxon>Actinomycetes</taxon>
        <taxon>Glycomycetales</taxon>
        <taxon>Glycomycetaceae</taxon>
        <taxon>Natronoglycomyces</taxon>
    </lineage>
</organism>